<evidence type="ECO:0000259" key="2">
    <source>
        <dbReference type="Pfam" id="PF21307"/>
    </source>
</evidence>
<proteinExistence type="predicted"/>
<evidence type="ECO:0000313" key="4">
    <source>
        <dbReference type="Proteomes" id="UP001597168"/>
    </source>
</evidence>
<organism evidence="3 4">
    <name type="scientific">Saccharothrix hoggarensis</name>
    <dbReference type="NCBI Taxonomy" id="913853"/>
    <lineage>
        <taxon>Bacteria</taxon>
        <taxon>Bacillati</taxon>
        <taxon>Actinomycetota</taxon>
        <taxon>Actinomycetes</taxon>
        <taxon>Pseudonocardiales</taxon>
        <taxon>Pseudonocardiaceae</taxon>
        <taxon>Saccharothrix</taxon>
    </lineage>
</organism>
<feature type="region of interest" description="Disordered" evidence="1">
    <location>
        <begin position="35"/>
        <end position="56"/>
    </location>
</feature>
<feature type="region of interest" description="Disordered" evidence="1">
    <location>
        <begin position="194"/>
        <end position="215"/>
    </location>
</feature>
<feature type="region of interest" description="Disordered" evidence="1">
    <location>
        <begin position="244"/>
        <end position="319"/>
    </location>
</feature>
<accession>A0ABW3QP67</accession>
<dbReference type="Pfam" id="PF21307">
    <property type="entry name" value="Glyco_hydro_95_C"/>
    <property type="match status" value="1"/>
</dbReference>
<evidence type="ECO:0000256" key="1">
    <source>
        <dbReference type="SAM" id="MobiDB-lite"/>
    </source>
</evidence>
<keyword evidence="4" id="KW-1185">Reference proteome</keyword>
<sequence length="319" mass="33837">MRCSLAFSPSNTGFDAVTLNGCCYRSLPTVPRDCRPGSPPATLRQGSIGAGDVLPPTWPTGSAAGLRGRGGYTVAGAWSGGWPSELSVTLDRDGLVKIRSRASTGAFDLRDETGGTLVQPERVEPDLVRFAGQAGHTYRVTSWARPPLVEPGLPYRLVAQHSGKRADVIGASTSPGTVLVHGHYRRRPHLAVDGHRQPKPALQAATRPTVRHRPWRGTNPLVRALIVTSPMSSTHSRHVAAAAGRSEVSWPDGVEPSSFAGGPSRRSGVDGWRTCAGRPDRRVSRAAGHHPGDRSVPPRLRVGGRADPPAHRPVGAAAR</sequence>
<feature type="domain" description="Alpha fucosidase A-like C-terminal" evidence="2">
    <location>
        <begin position="54"/>
        <end position="140"/>
    </location>
</feature>
<dbReference type="EMBL" id="JBHTLK010000014">
    <property type="protein sequence ID" value="MFD1146510.1"/>
    <property type="molecule type" value="Genomic_DNA"/>
</dbReference>
<dbReference type="Proteomes" id="UP001597168">
    <property type="component" value="Unassembled WGS sequence"/>
</dbReference>
<dbReference type="Gene3D" id="2.60.40.1180">
    <property type="entry name" value="Golgi alpha-mannosidase II"/>
    <property type="match status" value="1"/>
</dbReference>
<dbReference type="InterPro" id="IPR049053">
    <property type="entry name" value="AFCA-like_C"/>
</dbReference>
<comment type="caution">
    <text evidence="3">The sequence shown here is derived from an EMBL/GenBank/DDBJ whole genome shotgun (WGS) entry which is preliminary data.</text>
</comment>
<evidence type="ECO:0000313" key="3">
    <source>
        <dbReference type="EMBL" id="MFD1146510.1"/>
    </source>
</evidence>
<gene>
    <name evidence="3" type="ORF">ACFQ3T_05180</name>
</gene>
<dbReference type="RefSeq" id="WP_380720379.1">
    <property type="nucleotide sequence ID" value="NZ_JBHTLK010000014.1"/>
</dbReference>
<reference evidence="4" key="1">
    <citation type="journal article" date="2019" name="Int. J. Syst. Evol. Microbiol.">
        <title>The Global Catalogue of Microorganisms (GCM) 10K type strain sequencing project: providing services to taxonomists for standard genome sequencing and annotation.</title>
        <authorList>
            <consortium name="The Broad Institute Genomics Platform"/>
            <consortium name="The Broad Institute Genome Sequencing Center for Infectious Disease"/>
            <person name="Wu L."/>
            <person name="Ma J."/>
        </authorList>
    </citation>
    <scope>NUCLEOTIDE SEQUENCE [LARGE SCALE GENOMIC DNA]</scope>
    <source>
        <strain evidence="4">CCUG 60214</strain>
    </source>
</reference>
<name>A0ABW3QP67_9PSEU</name>
<protein>
    <submittedName>
        <fullName evidence="3">Glycoside hydrolase family 95-like protein</fullName>
    </submittedName>
</protein>
<dbReference type="InterPro" id="IPR013780">
    <property type="entry name" value="Glyco_hydro_b"/>
</dbReference>